<keyword evidence="3" id="KW-1185">Reference proteome</keyword>
<keyword evidence="1" id="KW-0812">Transmembrane</keyword>
<sequence length="153" mass="17579">MDEYPFPLWLVLLFPLIFAGFWLLVTQFLSALSGWAVLQERYPDREGQSALFSLRFQSATIGTKRVNYKNALTLSATRIGLRVSVWRLFGLFQSPFLVPWEHIHAEPVRLLFINGMLLRFGDPERGRMIVRPGTWERLVQASRGDAARLRASA</sequence>
<evidence type="ECO:0000256" key="1">
    <source>
        <dbReference type="SAM" id="Phobius"/>
    </source>
</evidence>
<name>A0A518RGY5_9SPHN</name>
<dbReference type="KEGG" id="ssua:FPZ54_12315"/>
<evidence type="ECO:0000313" key="2">
    <source>
        <dbReference type="EMBL" id="QDX26716.1"/>
    </source>
</evidence>
<protein>
    <submittedName>
        <fullName evidence="2">Uncharacterized protein</fullName>
    </submittedName>
</protein>
<feature type="transmembrane region" description="Helical" evidence="1">
    <location>
        <begin position="6"/>
        <end position="25"/>
    </location>
</feature>
<dbReference type="AlphaFoldDB" id="A0A518RGY5"/>
<dbReference type="EMBL" id="CP042239">
    <property type="protein sequence ID" value="QDX26716.1"/>
    <property type="molecule type" value="Genomic_DNA"/>
</dbReference>
<reference evidence="2 3" key="1">
    <citation type="submission" date="2019-07" db="EMBL/GenBank/DDBJ databases">
        <title>Sphingomonas alkalisoli sp. nov., isolated from rhizosphere soil of Suaedae salsa.</title>
        <authorList>
            <person name="Zhang H."/>
            <person name="Xu L."/>
            <person name="Zhang J.-X."/>
            <person name="Sun J.-Q."/>
        </authorList>
    </citation>
    <scope>NUCLEOTIDE SEQUENCE [LARGE SCALE GENOMIC DNA]</scope>
    <source>
        <strain evidence="2 3">XS-10</strain>
    </source>
</reference>
<gene>
    <name evidence="2" type="ORF">FPZ54_12315</name>
</gene>
<evidence type="ECO:0000313" key="3">
    <source>
        <dbReference type="Proteomes" id="UP000318055"/>
    </source>
</evidence>
<proteinExistence type="predicted"/>
<dbReference type="Proteomes" id="UP000318055">
    <property type="component" value="Chromosome"/>
</dbReference>
<accession>A0A518RGY5</accession>
<dbReference type="RefSeq" id="WP_145847606.1">
    <property type="nucleotide sequence ID" value="NZ_CP042239.1"/>
</dbReference>
<organism evidence="2 3">
    <name type="scientific">Sphingomonas suaedae</name>
    <dbReference type="NCBI Taxonomy" id="2599297"/>
    <lineage>
        <taxon>Bacteria</taxon>
        <taxon>Pseudomonadati</taxon>
        <taxon>Pseudomonadota</taxon>
        <taxon>Alphaproteobacteria</taxon>
        <taxon>Sphingomonadales</taxon>
        <taxon>Sphingomonadaceae</taxon>
        <taxon>Sphingomonas</taxon>
    </lineage>
</organism>
<keyword evidence="1" id="KW-1133">Transmembrane helix</keyword>
<dbReference type="OrthoDB" id="7566559at2"/>
<keyword evidence="1" id="KW-0472">Membrane</keyword>